<comment type="caution">
    <text evidence="2">The sequence shown here is derived from an EMBL/GenBank/DDBJ whole genome shotgun (WGS) entry which is preliminary data.</text>
</comment>
<proteinExistence type="predicted"/>
<name>A0A8H5ETD5_9AGAR</name>
<evidence type="ECO:0000256" key="1">
    <source>
        <dbReference type="SAM" id="MobiDB-lite"/>
    </source>
</evidence>
<evidence type="ECO:0000313" key="3">
    <source>
        <dbReference type="Proteomes" id="UP000541558"/>
    </source>
</evidence>
<protein>
    <submittedName>
        <fullName evidence="2">Uncharacterized protein</fullName>
    </submittedName>
</protein>
<dbReference type="AlphaFoldDB" id="A0A8H5ETD5"/>
<evidence type="ECO:0000313" key="2">
    <source>
        <dbReference type="EMBL" id="KAF5311323.1"/>
    </source>
</evidence>
<accession>A0A8H5ETD5</accession>
<feature type="region of interest" description="Disordered" evidence="1">
    <location>
        <begin position="138"/>
        <end position="234"/>
    </location>
</feature>
<dbReference type="EMBL" id="JAACJK010000227">
    <property type="protein sequence ID" value="KAF5311323.1"/>
    <property type="molecule type" value="Genomic_DNA"/>
</dbReference>
<gene>
    <name evidence="2" type="ORF">D9611_012542</name>
</gene>
<dbReference type="Proteomes" id="UP000541558">
    <property type="component" value="Unassembled WGS sequence"/>
</dbReference>
<sequence>MAAPFKSEHYTCDHTCHSPHQVHVGKNREPKPKWNVGVISYPGLAWASHQTKYHTACQCPNPDTLHHLTTPKEFVKFAARIYLSRRTEGMKERAMEQYREAWSLVYEGDPPLHDDGGPLDLALDERYEVDVTWGHIPVEPLKRPHPLGPPPVLRVQDSESSNLETEGRRTSVGPVAEDSSGDTSMHVDSDRPEIPSLPAHQASLPHDELSPSASAETQDANTRTPPTYPQSRLMPIPPIVDHLLSEIDELKEALAVEVENRRRRDAEVRSLREEYLRLRDAIDVD</sequence>
<feature type="compositionally biased region" description="Polar residues" evidence="1">
    <location>
        <begin position="211"/>
        <end position="225"/>
    </location>
</feature>
<dbReference type="OrthoDB" id="3077463at2759"/>
<organism evidence="2 3">
    <name type="scientific">Ephemerocybe angulata</name>
    <dbReference type="NCBI Taxonomy" id="980116"/>
    <lineage>
        <taxon>Eukaryota</taxon>
        <taxon>Fungi</taxon>
        <taxon>Dikarya</taxon>
        <taxon>Basidiomycota</taxon>
        <taxon>Agaricomycotina</taxon>
        <taxon>Agaricomycetes</taxon>
        <taxon>Agaricomycetidae</taxon>
        <taxon>Agaricales</taxon>
        <taxon>Agaricineae</taxon>
        <taxon>Psathyrellaceae</taxon>
        <taxon>Ephemerocybe</taxon>
    </lineage>
</organism>
<reference evidence="2 3" key="1">
    <citation type="journal article" date="2020" name="ISME J.">
        <title>Uncovering the hidden diversity of litter-decomposition mechanisms in mushroom-forming fungi.</title>
        <authorList>
            <person name="Floudas D."/>
            <person name="Bentzer J."/>
            <person name="Ahren D."/>
            <person name="Johansson T."/>
            <person name="Persson P."/>
            <person name="Tunlid A."/>
        </authorList>
    </citation>
    <scope>NUCLEOTIDE SEQUENCE [LARGE SCALE GENOMIC DNA]</scope>
    <source>
        <strain evidence="2 3">CBS 175.51</strain>
    </source>
</reference>
<keyword evidence="3" id="KW-1185">Reference proteome</keyword>